<organism evidence="2 3">
    <name type="scientific">Plakobranchus ocellatus</name>
    <dbReference type="NCBI Taxonomy" id="259542"/>
    <lineage>
        <taxon>Eukaryota</taxon>
        <taxon>Metazoa</taxon>
        <taxon>Spiralia</taxon>
        <taxon>Lophotrochozoa</taxon>
        <taxon>Mollusca</taxon>
        <taxon>Gastropoda</taxon>
        <taxon>Heterobranchia</taxon>
        <taxon>Euthyneura</taxon>
        <taxon>Panpulmonata</taxon>
        <taxon>Sacoglossa</taxon>
        <taxon>Placobranchoidea</taxon>
        <taxon>Plakobranchidae</taxon>
        <taxon>Plakobranchus</taxon>
    </lineage>
</organism>
<feature type="region of interest" description="Disordered" evidence="1">
    <location>
        <begin position="15"/>
        <end position="34"/>
    </location>
</feature>
<evidence type="ECO:0000313" key="2">
    <source>
        <dbReference type="EMBL" id="GFN77721.1"/>
    </source>
</evidence>
<protein>
    <submittedName>
        <fullName evidence="2">Uncharacterized protein</fullName>
    </submittedName>
</protein>
<sequence>MKRFLVLVTSPQQSDLRLSGRPSGQGAGSWARTHDRSDLADLRVDSLATVPPTPRNVENKYSKQTDNSAWNRIPCTILPLDSLRHIIVPAAKQLSHALVCNA</sequence>
<keyword evidence="3" id="KW-1185">Reference proteome</keyword>
<evidence type="ECO:0000313" key="3">
    <source>
        <dbReference type="Proteomes" id="UP000735302"/>
    </source>
</evidence>
<dbReference type="EMBL" id="BLXT01000501">
    <property type="protein sequence ID" value="GFN77721.1"/>
    <property type="molecule type" value="Genomic_DNA"/>
</dbReference>
<dbReference type="Proteomes" id="UP000735302">
    <property type="component" value="Unassembled WGS sequence"/>
</dbReference>
<proteinExistence type="predicted"/>
<gene>
    <name evidence="2" type="ORF">PoB_000422700</name>
</gene>
<accession>A0AAV3Y6J4</accession>
<evidence type="ECO:0000256" key="1">
    <source>
        <dbReference type="SAM" id="MobiDB-lite"/>
    </source>
</evidence>
<name>A0AAV3Y6J4_9GAST</name>
<reference evidence="2 3" key="1">
    <citation type="journal article" date="2021" name="Elife">
        <title>Chloroplast acquisition without the gene transfer in kleptoplastic sea slugs, Plakobranchus ocellatus.</title>
        <authorList>
            <person name="Maeda T."/>
            <person name="Takahashi S."/>
            <person name="Yoshida T."/>
            <person name="Shimamura S."/>
            <person name="Takaki Y."/>
            <person name="Nagai Y."/>
            <person name="Toyoda A."/>
            <person name="Suzuki Y."/>
            <person name="Arimoto A."/>
            <person name="Ishii H."/>
            <person name="Satoh N."/>
            <person name="Nishiyama T."/>
            <person name="Hasebe M."/>
            <person name="Maruyama T."/>
            <person name="Minagawa J."/>
            <person name="Obokata J."/>
            <person name="Shigenobu S."/>
        </authorList>
    </citation>
    <scope>NUCLEOTIDE SEQUENCE [LARGE SCALE GENOMIC DNA]</scope>
</reference>
<comment type="caution">
    <text evidence="2">The sequence shown here is derived from an EMBL/GenBank/DDBJ whole genome shotgun (WGS) entry which is preliminary data.</text>
</comment>
<dbReference type="AlphaFoldDB" id="A0AAV3Y6J4"/>